<feature type="domain" description="Sacsin/Nov" evidence="1">
    <location>
        <begin position="138"/>
        <end position="211"/>
    </location>
</feature>
<dbReference type="PANTHER" id="PTHR15600">
    <property type="entry name" value="SACSIN"/>
    <property type="match status" value="1"/>
</dbReference>
<dbReference type="SUPFAM" id="SSF55874">
    <property type="entry name" value="ATPase domain of HSP90 chaperone/DNA topoisomerase II/histidine kinase"/>
    <property type="match status" value="1"/>
</dbReference>
<dbReference type="Pfam" id="PF25794">
    <property type="entry name" value="SACS"/>
    <property type="match status" value="2"/>
</dbReference>
<comment type="caution">
    <text evidence="2">The sequence shown here is derived from an EMBL/GenBank/DDBJ whole genome shotgun (WGS) entry which is preliminary data.</text>
</comment>
<feature type="domain" description="Sacsin/Nov" evidence="1">
    <location>
        <begin position="25"/>
        <end position="129"/>
    </location>
</feature>
<dbReference type="InterPro" id="IPR058210">
    <property type="entry name" value="SACS/Nov_dom"/>
</dbReference>
<dbReference type="OrthoDB" id="1262810at2759"/>
<reference evidence="2 3" key="1">
    <citation type="journal article" date="2019" name="Environ. Microbiol.">
        <title>At the nexus of three kingdoms: the genome of the mycorrhizal fungus Gigaspora margarita provides insights into plant, endobacterial and fungal interactions.</title>
        <authorList>
            <person name="Venice F."/>
            <person name="Ghignone S."/>
            <person name="Salvioli di Fossalunga A."/>
            <person name="Amselem J."/>
            <person name="Novero M."/>
            <person name="Xianan X."/>
            <person name="Sedzielewska Toro K."/>
            <person name="Morin E."/>
            <person name="Lipzen A."/>
            <person name="Grigoriev I.V."/>
            <person name="Henrissat B."/>
            <person name="Martin F.M."/>
            <person name="Bonfante P."/>
        </authorList>
    </citation>
    <scope>NUCLEOTIDE SEQUENCE [LARGE SCALE GENOMIC DNA]</scope>
    <source>
        <strain evidence="2 3">BEG34</strain>
    </source>
</reference>
<evidence type="ECO:0000259" key="1">
    <source>
        <dbReference type="Pfam" id="PF25794"/>
    </source>
</evidence>
<evidence type="ECO:0000313" key="3">
    <source>
        <dbReference type="Proteomes" id="UP000439903"/>
    </source>
</evidence>
<evidence type="ECO:0000313" key="2">
    <source>
        <dbReference type="EMBL" id="KAF0441067.1"/>
    </source>
</evidence>
<dbReference type="InterPro" id="IPR052972">
    <property type="entry name" value="Sacsin_chaperone_reg"/>
</dbReference>
<name>A0A8H3XAD0_GIGMA</name>
<keyword evidence="3" id="KW-1185">Reference proteome</keyword>
<protein>
    <submittedName>
        <fullName evidence="2">Putative Sacsin</fullName>
    </submittedName>
</protein>
<organism evidence="2 3">
    <name type="scientific">Gigaspora margarita</name>
    <dbReference type="NCBI Taxonomy" id="4874"/>
    <lineage>
        <taxon>Eukaryota</taxon>
        <taxon>Fungi</taxon>
        <taxon>Fungi incertae sedis</taxon>
        <taxon>Mucoromycota</taxon>
        <taxon>Glomeromycotina</taxon>
        <taxon>Glomeromycetes</taxon>
        <taxon>Diversisporales</taxon>
        <taxon>Gigasporaceae</taxon>
        <taxon>Gigaspora</taxon>
    </lineage>
</organism>
<dbReference type="GO" id="GO:0030544">
    <property type="term" value="F:Hsp70 protein binding"/>
    <property type="evidence" value="ECO:0007669"/>
    <property type="project" value="TreeGrafter"/>
</dbReference>
<accession>A0A8H3XAD0</accession>
<dbReference type="EMBL" id="WTPW01001360">
    <property type="protein sequence ID" value="KAF0441067.1"/>
    <property type="molecule type" value="Genomic_DNA"/>
</dbReference>
<dbReference type="InterPro" id="IPR036890">
    <property type="entry name" value="HATPase_C_sf"/>
</dbReference>
<dbReference type="AlphaFoldDB" id="A0A8H3XAD0"/>
<gene>
    <name evidence="2" type="ORF">F8M41_003992</name>
</gene>
<dbReference type="Proteomes" id="UP000439903">
    <property type="component" value="Unassembled WGS sequence"/>
</dbReference>
<proteinExistence type="predicted"/>
<dbReference type="PANTHER" id="PTHR15600:SF42">
    <property type="entry name" value="SACSIN"/>
    <property type="match status" value="1"/>
</dbReference>
<sequence length="222" mass="26227">MLSTIFLKCCEIKFEASKQFVPSINKITKIINGMSLDSLFNEFLKNADDAGARRFSIYLDERILDKNFEKSTFLSKEMHNWQGPAFWIYYDKSFEKKDFFDHKNKIGRAGIIFSYYLTDILSFVSGKMQYSLILMHDKFKDQCKPYFAIEDCDFKKEFNGTLFRFPLRSNELSKQSKQSSISQNSTKPQEILNYFHNIKNHQELLFLRNIELYNAVIANDLK</sequence>